<proteinExistence type="predicted"/>
<evidence type="ECO:0000256" key="1">
    <source>
        <dbReference type="PROSITE-ProRule" id="PRU00339"/>
    </source>
</evidence>
<evidence type="ECO:0000313" key="2">
    <source>
        <dbReference type="EMBL" id="MBC5630550.1"/>
    </source>
</evidence>
<dbReference type="Pfam" id="PF13181">
    <property type="entry name" value="TPR_8"/>
    <property type="match status" value="2"/>
</dbReference>
<dbReference type="EMBL" id="JACOOO010000041">
    <property type="protein sequence ID" value="MBC5630550.1"/>
    <property type="molecule type" value="Genomic_DNA"/>
</dbReference>
<dbReference type="SMART" id="SM00028">
    <property type="entry name" value="TPR"/>
    <property type="match status" value="2"/>
</dbReference>
<comment type="caution">
    <text evidence="2">The sequence shown here is derived from an EMBL/GenBank/DDBJ whole genome shotgun (WGS) entry which is preliminary data.</text>
</comment>
<keyword evidence="1" id="KW-0802">TPR repeat</keyword>
<feature type="repeat" description="TPR" evidence="1">
    <location>
        <begin position="6"/>
        <end position="39"/>
    </location>
</feature>
<sequence length="233" mass="27417">MINPEGKGLFNIGVSYYIDGDYNRAIEYFNKDFILEIELGNIDDAVIDCIYLANTYSNLNSIPLMEKYYDKALKLSKNIDDNVKGNIYYNLGATYIKKDSRKSLKYLKMAEDIGYGIDCFYLYQKLVIVNLDLGNNEEAIKYLAKSKYAAHYEYLDNDTYIQHMIRMLEIICNDNNYLKNVEYGDVLSKLFYVKDGSMHYGFKLFFASYYVEWLKSNRKYKEALEVMEEIFSF</sequence>
<dbReference type="Proteomes" id="UP000596929">
    <property type="component" value="Unassembled WGS sequence"/>
</dbReference>
<dbReference type="Gene3D" id="1.25.40.10">
    <property type="entry name" value="Tetratricopeptide repeat domain"/>
    <property type="match status" value="1"/>
</dbReference>
<accession>A0ABR7DGJ2</accession>
<dbReference type="SUPFAM" id="SSF48452">
    <property type="entry name" value="TPR-like"/>
    <property type="match status" value="1"/>
</dbReference>
<protein>
    <submittedName>
        <fullName evidence="2">Sel1 repeat family protein</fullName>
    </submittedName>
</protein>
<evidence type="ECO:0000313" key="3">
    <source>
        <dbReference type="Proteomes" id="UP000596929"/>
    </source>
</evidence>
<dbReference type="InterPro" id="IPR011990">
    <property type="entry name" value="TPR-like_helical_dom_sf"/>
</dbReference>
<dbReference type="InterPro" id="IPR019734">
    <property type="entry name" value="TPR_rpt"/>
</dbReference>
<name>A0ABR7DGJ2_9CLOT</name>
<gene>
    <name evidence="2" type="ORF">H8S20_16965</name>
</gene>
<keyword evidence="3" id="KW-1185">Reference proteome</keyword>
<organism evidence="2 3">
    <name type="scientific">Clostridium hominis</name>
    <dbReference type="NCBI Taxonomy" id="2763036"/>
    <lineage>
        <taxon>Bacteria</taxon>
        <taxon>Bacillati</taxon>
        <taxon>Bacillota</taxon>
        <taxon>Clostridia</taxon>
        <taxon>Eubacteriales</taxon>
        <taxon>Clostridiaceae</taxon>
        <taxon>Clostridium</taxon>
    </lineage>
</organism>
<reference evidence="2 3" key="1">
    <citation type="submission" date="2020-08" db="EMBL/GenBank/DDBJ databases">
        <title>Genome public.</title>
        <authorList>
            <person name="Liu C."/>
            <person name="Sun Q."/>
        </authorList>
    </citation>
    <scope>NUCLEOTIDE SEQUENCE [LARGE SCALE GENOMIC DNA]</scope>
    <source>
        <strain evidence="2 3">NSJ-6</strain>
    </source>
</reference>
<dbReference type="PROSITE" id="PS50005">
    <property type="entry name" value="TPR"/>
    <property type="match status" value="1"/>
</dbReference>